<reference evidence="9" key="1">
    <citation type="submission" date="2021-01" db="UniProtKB">
        <authorList>
            <consortium name="EnsemblMetazoa"/>
        </authorList>
    </citation>
    <scope>IDENTIFICATION</scope>
</reference>
<dbReference type="EC" id="2.3.1.225" evidence="7"/>
<evidence type="ECO:0000256" key="1">
    <source>
        <dbReference type="ARBA" id="ARBA00004141"/>
    </source>
</evidence>
<dbReference type="GO" id="GO:0019706">
    <property type="term" value="F:protein-cysteine S-palmitoyltransferase activity"/>
    <property type="evidence" value="ECO:0007669"/>
    <property type="project" value="UniProtKB-EC"/>
</dbReference>
<dbReference type="Proteomes" id="UP000594260">
    <property type="component" value="Unplaced"/>
</dbReference>
<dbReference type="PANTHER" id="PTHR12246">
    <property type="entry name" value="PALMITOYLTRANSFERASE ZDHHC16"/>
    <property type="match status" value="1"/>
</dbReference>
<evidence type="ECO:0000256" key="6">
    <source>
        <dbReference type="ARBA" id="ARBA00023315"/>
    </source>
</evidence>
<keyword evidence="6 7" id="KW-0012">Acyltransferase</keyword>
<name>A0A7M7K0C7_VARDE</name>
<feature type="transmembrane region" description="Helical" evidence="7">
    <location>
        <begin position="152"/>
        <end position="171"/>
    </location>
</feature>
<comment type="similarity">
    <text evidence="7">Belongs to the DHHC palmitoyltransferase family.</text>
</comment>
<evidence type="ECO:0000256" key="2">
    <source>
        <dbReference type="ARBA" id="ARBA00022679"/>
    </source>
</evidence>
<evidence type="ECO:0000313" key="10">
    <source>
        <dbReference type="Proteomes" id="UP000594260"/>
    </source>
</evidence>
<organism evidence="9 10">
    <name type="scientific">Varroa destructor</name>
    <name type="common">Honeybee mite</name>
    <dbReference type="NCBI Taxonomy" id="109461"/>
    <lineage>
        <taxon>Eukaryota</taxon>
        <taxon>Metazoa</taxon>
        <taxon>Ecdysozoa</taxon>
        <taxon>Arthropoda</taxon>
        <taxon>Chelicerata</taxon>
        <taxon>Arachnida</taxon>
        <taxon>Acari</taxon>
        <taxon>Parasitiformes</taxon>
        <taxon>Mesostigmata</taxon>
        <taxon>Gamasina</taxon>
        <taxon>Dermanyssoidea</taxon>
        <taxon>Varroidae</taxon>
        <taxon>Varroa</taxon>
    </lineage>
</organism>
<dbReference type="GeneID" id="111249669"/>
<dbReference type="AlphaFoldDB" id="A0A7M7K0C7"/>
<keyword evidence="3 7" id="KW-0812">Transmembrane</keyword>
<proteinExistence type="inferred from homology"/>
<feature type="transmembrane region" description="Helical" evidence="7">
    <location>
        <begin position="293"/>
        <end position="312"/>
    </location>
</feature>
<dbReference type="Pfam" id="PF01529">
    <property type="entry name" value="DHHC"/>
    <property type="match status" value="1"/>
</dbReference>
<dbReference type="RefSeq" id="XP_022659580.1">
    <property type="nucleotide sequence ID" value="XM_022803845.1"/>
</dbReference>
<evidence type="ECO:0000259" key="8">
    <source>
        <dbReference type="Pfam" id="PF01529"/>
    </source>
</evidence>
<feature type="transmembrane region" description="Helical" evidence="7">
    <location>
        <begin position="238"/>
        <end position="261"/>
    </location>
</feature>
<dbReference type="KEGG" id="vde:111249669"/>
<dbReference type="FunCoup" id="A0A7M7K0C7">
    <property type="interactions" value="1932"/>
</dbReference>
<dbReference type="EnsemblMetazoa" id="XM_022803845">
    <property type="protein sequence ID" value="XP_022659580"/>
    <property type="gene ID" value="LOC111249669"/>
</dbReference>
<keyword evidence="5 7" id="KW-0472">Membrane</keyword>
<protein>
    <recommendedName>
        <fullName evidence="7">Palmitoyltransferase</fullName>
        <ecNumber evidence="7">2.3.1.225</ecNumber>
    </recommendedName>
</protein>
<dbReference type="InterPro" id="IPR001594">
    <property type="entry name" value="Palmitoyltrfase_DHHC"/>
</dbReference>
<comment type="catalytic activity">
    <reaction evidence="7">
        <text>L-cysteinyl-[protein] + hexadecanoyl-CoA = S-hexadecanoyl-L-cysteinyl-[protein] + CoA</text>
        <dbReference type="Rhea" id="RHEA:36683"/>
        <dbReference type="Rhea" id="RHEA-COMP:10131"/>
        <dbReference type="Rhea" id="RHEA-COMP:11032"/>
        <dbReference type="ChEBI" id="CHEBI:29950"/>
        <dbReference type="ChEBI" id="CHEBI:57287"/>
        <dbReference type="ChEBI" id="CHEBI:57379"/>
        <dbReference type="ChEBI" id="CHEBI:74151"/>
        <dbReference type="EC" id="2.3.1.225"/>
    </reaction>
</comment>
<dbReference type="GO" id="GO:0016020">
    <property type="term" value="C:membrane"/>
    <property type="evidence" value="ECO:0007669"/>
    <property type="project" value="UniProtKB-SubCell"/>
</dbReference>
<dbReference type="PROSITE" id="PS50216">
    <property type="entry name" value="DHHC"/>
    <property type="match status" value="1"/>
</dbReference>
<sequence length="402" mass="46260">MDSILSFVWVPYADLYGLRAVLRISYPSDDAMVARLPINRKNIKHNCSYSSRTCNQQEMSTLPSSFAARTPFDAFFRARYTLQTLTHNVDAVGNFDYLIDTLLNPILVPLDHLTASLGPYLVALVVLLLGSVIVICYILGIEWYLRHELQNTLGFALILGHFLQFTAWYHFYKGVVLDPGYPTINSYSSDNTSVCRKCVFPRPPRAHHCSVCKRCILRMDHHCPWLNNCVGLHTHRHFYLFSASTLAGCLFIGVFGLPVLYEHLTTKKDDTYFEQKPVTYLGRWVATRSYRWVVWYTVFMVLGVGLCVFGLFCWHTRLILANETSIEQLINSAEKCRHKAMGLRYKNPYDNGWLLNLKEVVLLEGQKSLWNVVLPWIEVDYWLANLSVLKSRKKVKGTNKIV</sequence>
<keyword evidence="2 7" id="KW-0808">Transferase</keyword>
<evidence type="ECO:0000256" key="4">
    <source>
        <dbReference type="ARBA" id="ARBA00022989"/>
    </source>
</evidence>
<dbReference type="OMA" id="HINAKFT"/>
<dbReference type="InParanoid" id="A0A7M7K0C7"/>
<feature type="domain" description="Palmitoyltransferase DHHC" evidence="8">
    <location>
        <begin position="190"/>
        <end position="329"/>
    </location>
</feature>
<evidence type="ECO:0000256" key="5">
    <source>
        <dbReference type="ARBA" id="ARBA00023136"/>
    </source>
</evidence>
<comment type="subcellular location">
    <subcellularLocation>
        <location evidence="1">Membrane</location>
        <topology evidence="1">Multi-pass membrane protein</topology>
    </subcellularLocation>
</comment>
<evidence type="ECO:0000256" key="3">
    <source>
        <dbReference type="ARBA" id="ARBA00022692"/>
    </source>
</evidence>
<keyword evidence="10" id="KW-1185">Reference proteome</keyword>
<dbReference type="OrthoDB" id="331948at2759"/>
<dbReference type="InterPro" id="IPR039859">
    <property type="entry name" value="PFA4/ZDH16/20/ERF2-like"/>
</dbReference>
<accession>A0A7M7K0C7</accession>
<evidence type="ECO:0000256" key="7">
    <source>
        <dbReference type="RuleBase" id="RU079119"/>
    </source>
</evidence>
<evidence type="ECO:0000313" key="9">
    <source>
        <dbReference type="EnsemblMetazoa" id="XP_022659580"/>
    </source>
</evidence>
<feature type="transmembrane region" description="Helical" evidence="7">
    <location>
        <begin position="117"/>
        <end position="140"/>
    </location>
</feature>
<comment type="domain">
    <text evidence="7">The DHHC domain is required for palmitoyltransferase activity.</text>
</comment>
<keyword evidence="4 7" id="KW-1133">Transmembrane helix</keyword>